<accession>A0ABT9NU46</accession>
<name>A0ABT9NU46_9ACTN</name>
<keyword evidence="2" id="KW-0813">Transport</keyword>
<comment type="similarity">
    <text evidence="1">Belongs to the bacterial solute-binding protein 5 family.</text>
</comment>
<dbReference type="CDD" id="cd00995">
    <property type="entry name" value="PBP2_NikA_DppA_OppA_like"/>
    <property type="match status" value="1"/>
</dbReference>
<keyword evidence="3 5" id="KW-0732">Signal</keyword>
<feature type="domain" description="Solute-binding protein family 5" evidence="6">
    <location>
        <begin position="108"/>
        <end position="458"/>
    </location>
</feature>
<protein>
    <submittedName>
        <fullName evidence="7">Peptide/nickel transport system substrate-binding protein</fullName>
    </submittedName>
</protein>
<comment type="caution">
    <text evidence="7">The sequence shown here is derived from an EMBL/GenBank/DDBJ whole genome shotgun (WGS) entry which is preliminary data.</text>
</comment>
<evidence type="ECO:0000256" key="5">
    <source>
        <dbReference type="SAM" id="SignalP"/>
    </source>
</evidence>
<dbReference type="Gene3D" id="3.10.105.10">
    <property type="entry name" value="Dipeptide-binding Protein, Domain 3"/>
    <property type="match status" value="1"/>
</dbReference>
<evidence type="ECO:0000256" key="2">
    <source>
        <dbReference type="ARBA" id="ARBA00022448"/>
    </source>
</evidence>
<dbReference type="RefSeq" id="WP_181641490.1">
    <property type="nucleotide sequence ID" value="NZ_CCXJ01000053.1"/>
</dbReference>
<dbReference type="PANTHER" id="PTHR30290">
    <property type="entry name" value="PERIPLASMIC BINDING COMPONENT OF ABC TRANSPORTER"/>
    <property type="match status" value="1"/>
</dbReference>
<evidence type="ECO:0000256" key="3">
    <source>
        <dbReference type="ARBA" id="ARBA00022729"/>
    </source>
</evidence>
<evidence type="ECO:0000256" key="4">
    <source>
        <dbReference type="SAM" id="MobiDB-lite"/>
    </source>
</evidence>
<gene>
    <name evidence="7" type="ORF">J2S59_003756</name>
</gene>
<feature type="signal peptide" evidence="5">
    <location>
        <begin position="1"/>
        <end position="25"/>
    </location>
</feature>
<dbReference type="PIRSF" id="PIRSF002741">
    <property type="entry name" value="MppA"/>
    <property type="match status" value="1"/>
</dbReference>
<proteinExistence type="inferred from homology"/>
<dbReference type="PANTHER" id="PTHR30290:SF9">
    <property type="entry name" value="OLIGOPEPTIDE-BINDING PROTEIN APPA"/>
    <property type="match status" value="1"/>
</dbReference>
<organism evidence="7 8">
    <name type="scientific">Nocardioides massiliensis</name>
    <dbReference type="NCBI Taxonomy" id="1325935"/>
    <lineage>
        <taxon>Bacteria</taxon>
        <taxon>Bacillati</taxon>
        <taxon>Actinomycetota</taxon>
        <taxon>Actinomycetes</taxon>
        <taxon>Propionibacteriales</taxon>
        <taxon>Nocardioidaceae</taxon>
        <taxon>Nocardioides</taxon>
    </lineage>
</organism>
<dbReference type="Pfam" id="PF00496">
    <property type="entry name" value="SBP_bac_5"/>
    <property type="match status" value="1"/>
</dbReference>
<reference evidence="7 8" key="1">
    <citation type="submission" date="2023-07" db="EMBL/GenBank/DDBJ databases">
        <title>Sequencing the genomes of 1000 actinobacteria strains.</title>
        <authorList>
            <person name="Klenk H.-P."/>
        </authorList>
    </citation>
    <scope>NUCLEOTIDE SEQUENCE [LARGE SCALE GENOMIC DNA]</scope>
    <source>
        <strain evidence="7 8">GD13</strain>
    </source>
</reference>
<dbReference type="InterPro" id="IPR030678">
    <property type="entry name" value="Peptide/Ni-bd"/>
</dbReference>
<dbReference type="InterPro" id="IPR000914">
    <property type="entry name" value="SBP_5_dom"/>
</dbReference>
<evidence type="ECO:0000313" key="8">
    <source>
        <dbReference type="Proteomes" id="UP001240447"/>
    </source>
</evidence>
<feature type="chain" id="PRO_5047257334" evidence="5">
    <location>
        <begin position="26"/>
        <end position="539"/>
    </location>
</feature>
<dbReference type="Proteomes" id="UP001240447">
    <property type="component" value="Unassembled WGS sequence"/>
</dbReference>
<keyword evidence="8" id="KW-1185">Reference proteome</keyword>
<evidence type="ECO:0000259" key="6">
    <source>
        <dbReference type="Pfam" id="PF00496"/>
    </source>
</evidence>
<evidence type="ECO:0000256" key="1">
    <source>
        <dbReference type="ARBA" id="ARBA00005695"/>
    </source>
</evidence>
<evidence type="ECO:0000313" key="7">
    <source>
        <dbReference type="EMBL" id="MDP9823947.1"/>
    </source>
</evidence>
<sequence>MKRLRTGLRPAVALVAAALVLTACGGGSDDDQDSNAAPEQGSFEYVDGMFGPEDDASDPQQGGTLTYAAYSEARSLDPAVSIAAASTGGIEMAALYDVLMRYDAESEEFVPQLAEGLESNDDLTEWTLTLREGVEFSDGTPLDAQAVADSQERYYSHTAPDAGLWNANIASVDVQDPRTVVYTMKQPFAWFDSLLASGPGMIVAEAAGPVGDAFKPVGAGPFVLERQRAGEELVLAANENYWNGRPHLDELRFVFLGEQTTVQDSFESGSIQAGYFRDPDVVDPVLESGVRGYSNLVAISDTALINGTEGRPGADVRVRKAMQLALAPEMVRTRVYDGHGMASARIFPEYSRWYAEDVDVLEPDVEEAKTLLEEAKADGYDGKITYLDSNTSAGRDTGQVAKSALEAVGFEVDIELLPTVTDLINRMAVERDYDFAGWGLNYREADPFSKLFTTLHSTATQTYGMPTSPEMDAALEKLQGAQDDATAQEALAEVQEAYNETVPFLTWMPFAELSAWADNVHGVKGAANSIVLFDEAWMD</sequence>
<dbReference type="Gene3D" id="3.40.190.10">
    <property type="entry name" value="Periplasmic binding protein-like II"/>
    <property type="match status" value="1"/>
</dbReference>
<dbReference type="InterPro" id="IPR039424">
    <property type="entry name" value="SBP_5"/>
</dbReference>
<dbReference type="SUPFAM" id="SSF53850">
    <property type="entry name" value="Periplasmic binding protein-like II"/>
    <property type="match status" value="1"/>
</dbReference>
<dbReference type="EMBL" id="JAUSQM010000001">
    <property type="protein sequence ID" value="MDP9823947.1"/>
    <property type="molecule type" value="Genomic_DNA"/>
</dbReference>
<dbReference type="PROSITE" id="PS51257">
    <property type="entry name" value="PROKAR_LIPOPROTEIN"/>
    <property type="match status" value="1"/>
</dbReference>
<feature type="region of interest" description="Disordered" evidence="4">
    <location>
        <begin position="27"/>
        <end position="62"/>
    </location>
</feature>